<dbReference type="RefSeq" id="WP_311161782.1">
    <property type="nucleotide sequence ID" value="NZ_JAVQLW010000003.1"/>
</dbReference>
<dbReference type="EMBL" id="JAVQLW010000003">
    <property type="protein sequence ID" value="MDS9469216.1"/>
    <property type="molecule type" value="Genomic_DNA"/>
</dbReference>
<reference evidence="2" key="1">
    <citation type="submission" date="2023-07" db="EMBL/GenBank/DDBJ databases">
        <title>Paracoccus sp. MBLB3053 whole genome sequence.</title>
        <authorList>
            <person name="Hwang C.Y."/>
            <person name="Cho E.-S."/>
            <person name="Seo M.-J."/>
        </authorList>
    </citation>
    <scope>NUCLEOTIDE SEQUENCE [LARGE SCALE GENOMIC DNA]</scope>
    <source>
        <strain evidence="2">MBLB3053</strain>
    </source>
</reference>
<evidence type="ECO:0000313" key="1">
    <source>
        <dbReference type="EMBL" id="MDS9469216.1"/>
    </source>
</evidence>
<dbReference type="Proteomes" id="UP001269144">
    <property type="component" value="Unassembled WGS sequence"/>
</dbReference>
<comment type="caution">
    <text evidence="1">The sequence shown here is derived from an EMBL/GenBank/DDBJ whole genome shotgun (WGS) entry which is preliminary data.</text>
</comment>
<name>A0ABU2HVZ4_9RHOB</name>
<protein>
    <recommendedName>
        <fullName evidence="3">DUF4192 domain-containing protein</fullName>
    </recommendedName>
</protein>
<organism evidence="1 2">
    <name type="scientific">Paracoccus aurantius</name>
    <dbReference type="NCBI Taxonomy" id="3073814"/>
    <lineage>
        <taxon>Bacteria</taxon>
        <taxon>Pseudomonadati</taxon>
        <taxon>Pseudomonadota</taxon>
        <taxon>Alphaproteobacteria</taxon>
        <taxon>Rhodobacterales</taxon>
        <taxon>Paracoccaceae</taxon>
        <taxon>Paracoccus</taxon>
    </lineage>
</organism>
<evidence type="ECO:0008006" key="3">
    <source>
        <dbReference type="Google" id="ProtNLM"/>
    </source>
</evidence>
<evidence type="ECO:0000313" key="2">
    <source>
        <dbReference type="Proteomes" id="UP001269144"/>
    </source>
</evidence>
<keyword evidence="2" id="KW-1185">Reference proteome</keyword>
<sequence length="476" mass="51138">MRKRNRGNWRRLALAAVTAPAILVATVVTEARAGMVAPCIEPLIFQNADVNLVLLPYALNSPDLRLRQDSFALWENEGAGALASLIQFETLYSLRYPASLAVVQLFAEGGDCPLEDVKRKVADQLGPGKGAVFLWGGLVEHGGEIFIQSYVEFFRKDRADLLHLQMPAPVGAARYEGGIPQRGIGFPPKILTAEDVGAIRQSAETSRMLSSSPGGPPEIRLPEAPFEPFAFTVLEINPNGWMRIKAAASEEHFREPGSMAFEGWLSARPGGSLRGLLPELDFVDGAIGFLVGQIIEEERTKEHWAGDWVSRYYRARNAGSAALGHYVDAVRSDGGEVDIDVASSVSLAETMRAAMALNGPPVEPAGSEAPAKPTAATLIEAAIDDLRDANRLVPYQAATRNLLAIGLSALAAVEGDEELAKDAVAEWSTALSLAPNDRAIAGNVATYYLSAKEAGRPDLVGLTATEIDDWLTFLPR</sequence>
<proteinExistence type="predicted"/>
<gene>
    <name evidence="1" type="ORF">RGQ15_16770</name>
</gene>
<accession>A0ABU2HVZ4</accession>